<dbReference type="Proteomes" id="UP001175271">
    <property type="component" value="Unassembled WGS sequence"/>
</dbReference>
<dbReference type="AlphaFoldDB" id="A0AA39IAD5"/>
<evidence type="ECO:0000256" key="1">
    <source>
        <dbReference type="SAM" id="SignalP"/>
    </source>
</evidence>
<name>A0AA39IAD5_9BILA</name>
<protein>
    <submittedName>
        <fullName evidence="2">Uncharacterized protein</fullName>
    </submittedName>
</protein>
<comment type="caution">
    <text evidence="2">The sequence shown here is derived from an EMBL/GenBank/DDBJ whole genome shotgun (WGS) entry which is preliminary data.</text>
</comment>
<keyword evidence="1" id="KW-0732">Signal</keyword>
<feature type="chain" id="PRO_5041443092" evidence="1">
    <location>
        <begin position="22"/>
        <end position="78"/>
    </location>
</feature>
<reference evidence="2" key="1">
    <citation type="submission" date="2023-06" db="EMBL/GenBank/DDBJ databases">
        <title>Genomic analysis of the entomopathogenic nematode Steinernema hermaphroditum.</title>
        <authorList>
            <person name="Schwarz E.M."/>
            <person name="Heppert J.K."/>
            <person name="Baniya A."/>
            <person name="Schwartz H.T."/>
            <person name="Tan C.-H."/>
            <person name="Antoshechkin I."/>
            <person name="Sternberg P.W."/>
            <person name="Goodrich-Blair H."/>
            <person name="Dillman A.R."/>
        </authorList>
    </citation>
    <scope>NUCLEOTIDE SEQUENCE</scope>
    <source>
        <strain evidence="2">PS9179</strain>
        <tissue evidence="2">Whole animal</tissue>
    </source>
</reference>
<dbReference type="EMBL" id="JAUCMV010000002">
    <property type="protein sequence ID" value="KAK0420015.1"/>
    <property type="molecule type" value="Genomic_DNA"/>
</dbReference>
<evidence type="ECO:0000313" key="3">
    <source>
        <dbReference type="Proteomes" id="UP001175271"/>
    </source>
</evidence>
<sequence length="78" mass="9091">MKTLLTATFLIAIFALIPSLAEDCYWTEECHDVHDFGNCKPGYYVKSTRMCDDFKQQERCCQRSMFYACTFDLKNVAI</sequence>
<organism evidence="2 3">
    <name type="scientific">Steinernema hermaphroditum</name>
    <dbReference type="NCBI Taxonomy" id="289476"/>
    <lineage>
        <taxon>Eukaryota</taxon>
        <taxon>Metazoa</taxon>
        <taxon>Ecdysozoa</taxon>
        <taxon>Nematoda</taxon>
        <taxon>Chromadorea</taxon>
        <taxon>Rhabditida</taxon>
        <taxon>Tylenchina</taxon>
        <taxon>Panagrolaimomorpha</taxon>
        <taxon>Strongyloidoidea</taxon>
        <taxon>Steinernematidae</taxon>
        <taxon>Steinernema</taxon>
    </lineage>
</organism>
<evidence type="ECO:0000313" key="2">
    <source>
        <dbReference type="EMBL" id="KAK0420015.1"/>
    </source>
</evidence>
<gene>
    <name evidence="2" type="ORF">QR680_014461</name>
</gene>
<proteinExistence type="predicted"/>
<keyword evidence="3" id="KW-1185">Reference proteome</keyword>
<accession>A0AA39IAD5</accession>
<feature type="signal peptide" evidence="1">
    <location>
        <begin position="1"/>
        <end position="21"/>
    </location>
</feature>